<protein>
    <submittedName>
        <fullName evidence="3">VanZ family protein</fullName>
    </submittedName>
</protein>
<evidence type="ECO:0000313" key="3">
    <source>
        <dbReference type="EMBL" id="MCL1632050.1"/>
    </source>
</evidence>
<dbReference type="InterPro" id="IPR006976">
    <property type="entry name" value="VanZ-like"/>
</dbReference>
<feature type="transmembrane region" description="Helical" evidence="1">
    <location>
        <begin position="119"/>
        <end position="139"/>
    </location>
</feature>
<dbReference type="EMBL" id="JAMAST010000009">
    <property type="protein sequence ID" value="MCL1632050.1"/>
    <property type="molecule type" value="Genomic_DNA"/>
</dbReference>
<dbReference type="InterPro" id="IPR053150">
    <property type="entry name" value="Teicoplanin_resist-assoc"/>
</dbReference>
<dbReference type="RefSeq" id="WP_249101263.1">
    <property type="nucleotide sequence ID" value="NZ_JAMAST010000009.1"/>
</dbReference>
<feature type="domain" description="VanZ-like" evidence="2">
    <location>
        <begin position="16"/>
        <end position="136"/>
    </location>
</feature>
<dbReference type="Proteomes" id="UP001203004">
    <property type="component" value="Unassembled WGS sequence"/>
</dbReference>
<keyword evidence="1" id="KW-0812">Transmembrane</keyword>
<gene>
    <name evidence="3" type="ORF">M3N64_08815</name>
</gene>
<reference evidence="3 4" key="1">
    <citation type="submission" date="2022-05" db="EMBL/GenBank/DDBJ databases">
        <title>Sporolactobacillus sp nov CPB3-1, isolated from tree bark (Mangifera indica L.).</title>
        <authorList>
            <person name="Phuengjayaem S."/>
            <person name="Tanasupawat S."/>
        </authorList>
    </citation>
    <scope>NUCLEOTIDE SEQUENCE [LARGE SCALE GENOMIC DNA]</scope>
    <source>
        <strain evidence="3 4">CPB3-1</strain>
    </source>
</reference>
<evidence type="ECO:0000259" key="2">
    <source>
        <dbReference type="Pfam" id="PF04892"/>
    </source>
</evidence>
<name>A0ABT0MCJ3_9BACL</name>
<dbReference type="PANTHER" id="PTHR36834">
    <property type="entry name" value="MEMBRANE PROTEIN-RELATED"/>
    <property type="match status" value="1"/>
</dbReference>
<sequence>MAKKLRVKEYFVLLFFLVYMAVLVFATLFTHNYYTYGQSSNFILFSSIRLMLRSGNSFLIMKNIVGNLLLFMPLGLFLSWLLPFQRMLIGQVLIGFGVSLLIESCQFFFAERIFDIDDIFLNTIGALMGFFLFRLLHFLKRRCVIFYSK</sequence>
<feature type="transmembrane region" description="Helical" evidence="1">
    <location>
        <begin position="88"/>
        <end position="110"/>
    </location>
</feature>
<comment type="caution">
    <text evidence="3">The sequence shown here is derived from an EMBL/GenBank/DDBJ whole genome shotgun (WGS) entry which is preliminary data.</text>
</comment>
<evidence type="ECO:0000256" key="1">
    <source>
        <dbReference type="SAM" id="Phobius"/>
    </source>
</evidence>
<dbReference type="PANTHER" id="PTHR36834:SF1">
    <property type="entry name" value="INTEGRAL MEMBRANE PROTEIN"/>
    <property type="match status" value="1"/>
</dbReference>
<accession>A0ABT0MCJ3</accession>
<dbReference type="Pfam" id="PF04892">
    <property type="entry name" value="VanZ"/>
    <property type="match status" value="1"/>
</dbReference>
<feature type="transmembrane region" description="Helical" evidence="1">
    <location>
        <begin position="12"/>
        <end position="29"/>
    </location>
</feature>
<evidence type="ECO:0000313" key="4">
    <source>
        <dbReference type="Proteomes" id="UP001203004"/>
    </source>
</evidence>
<proteinExistence type="predicted"/>
<feature type="transmembrane region" description="Helical" evidence="1">
    <location>
        <begin position="64"/>
        <end position="82"/>
    </location>
</feature>
<keyword evidence="4" id="KW-1185">Reference proteome</keyword>
<organism evidence="3 4">
    <name type="scientific">Sporolactobacillus mangiferae</name>
    <dbReference type="NCBI Taxonomy" id="2940498"/>
    <lineage>
        <taxon>Bacteria</taxon>
        <taxon>Bacillati</taxon>
        <taxon>Bacillota</taxon>
        <taxon>Bacilli</taxon>
        <taxon>Bacillales</taxon>
        <taxon>Sporolactobacillaceae</taxon>
        <taxon>Sporolactobacillus</taxon>
    </lineage>
</organism>
<keyword evidence="1" id="KW-1133">Transmembrane helix</keyword>
<keyword evidence="1" id="KW-0472">Membrane</keyword>